<dbReference type="PATRIC" id="fig|391937.3.peg.3326"/>
<feature type="domain" description="DUF1330" evidence="1">
    <location>
        <begin position="2"/>
        <end position="95"/>
    </location>
</feature>
<dbReference type="STRING" id="391937.NA2_16198"/>
<name>K2N0P0_9HYPH</name>
<dbReference type="Pfam" id="PF07045">
    <property type="entry name" value="DUF1330"/>
    <property type="match status" value="1"/>
</dbReference>
<dbReference type="EMBL" id="AMRM01000019">
    <property type="protein sequence ID" value="EKF17808.1"/>
    <property type="molecule type" value="Genomic_DNA"/>
</dbReference>
<dbReference type="eggNOG" id="COG5470">
    <property type="taxonomic scope" value="Bacteria"/>
</dbReference>
<dbReference type="SUPFAM" id="SSF54909">
    <property type="entry name" value="Dimeric alpha+beta barrel"/>
    <property type="match status" value="1"/>
</dbReference>
<reference evidence="2 3" key="1">
    <citation type="journal article" date="2012" name="J. Bacteriol.">
        <title>Genome Sequence of Nitratireductor pacificus Type Strain pht-3B.</title>
        <authorList>
            <person name="Lai Q."/>
            <person name="Li G."/>
            <person name="Shao Z."/>
        </authorList>
    </citation>
    <scope>NUCLEOTIDE SEQUENCE [LARGE SCALE GENOMIC DNA]</scope>
    <source>
        <strain evidence="3">pht-3B</strain>
    </source>
</reference>
<comment type="caution">
    <text evidence="2">The sequence shown here is derived from an EMBL/GenBank/DDBJ whole genome shotgun (WGS) entry which is preliminary data.</text>
</comment>
<dbReference type="OrthoDB" id="9806380at2"/>
<dbReference type="Proteomes" id="UP000006786">
    <property type="component" value="Unassembled WGS sequence"/>
</dbReference>
<dbReference type="PANTHER" id="PTHR41521">
    <property type="match status" value="1"/>
</dbReference>
<gene>
    <name evidence="2" type="ORF">NA2_16198</name>
</gene>
<dbReference type="PANTHER" id="PTHR41521:SF4">
    <property type="entry name" value="BLR0684 PROTEIN"/>
    <property type="match status" value="1"/>
</dbReference>
<organism evidence="2 3">
    <name type="scientific">Nitratireductor pacificus pht-3B</name>
    <dbReference type="NCBI Taxonomy" id="391937"/>
    <lineage>
        <taxon>Bacteria</taxon>
        <taxon>Pseudomonadati</taxon>
        <taxon>Pseudomonadota</taxon>
        <taxon>Alphaproteobacteria</taxon>
        <taxon>Hyphomicrobiales</taxon>
        <taxon>Phyllobacteriaceae</taxon>
        <taxon>Nitratireductor</taxon>
    </lineage>
</organism>
<dbReference type="RefSeq" id="WP_008598123.1">
    <property type="nucleotide sequence ID" value="NZ_AMRM01000019.1"/>
</dbReference>
<protein>
    <recommendedName>
        <fullName evidence="1">DUF1330 domain-containing protein</fullName>
    </recommendedName>
</protein>
<keyword evidence="3" id="KW-1185">Reference proteome</keyword>
<proteinExistence type="predicted"/>
<dbReference type="InterPro" id="IPR011008">
    <property type="entry name" value="Dimeric_a/b-barrel"/>
</dbReference>
<dbReference type="InterPro" id="IPR010753">
    <property type="entry name" value="DUF1330"/>
</dbReference>
<sequence length="106" mass="11352">MKAYAVGHLHSVTMGPAIVEYVERIEATLAPFGGRYIVHGARPEVKEGSWHGDLIVIEFPDRTAAGAWYASPAYQAIKPLRADNSEGEILLIDGVGAGHKALDVLA</sequence>
<evidence type="ECO:0000313" key="2">
    <source>
        <dbReference type="EMBL" id="EKF17808.1"/>
    </source>
</evidence>
<evidence type="ECO:0000313" key="3">
    <source>
        <dbReference type="Proteomes" id="UP000006786"/>
    </source>
</evidence>
<dbReference type="AlphaFoldDB" id="K2N0P0"/>
<dbReference type="Gene3D" id="3.30.70.100">
    <property type="match status" value="1"/>
</dbReference>
<accession>K2N0P0</accession>
<evidence type="ECO:0000259" key="1">
    <source>
        <dbReference type="Pfam" id="PF07045"/>
    </source>
</evidence>